<evidence type="ECO:0000256" key="5">
    <source>
        <dbReference type="ARBA" id="ARBA00023002"/>
    </source>
</evidence>
<keyword evidence="2" id="KW-0285">Flavoprotein</keyword>
<organism evidence="7 8">
    <name type="scientific">Candidatus Hydrogenisulfobacillus filiaventi</name>
    <dbReference type="NCBI Taxonomy" id="2707344"/>
    <lineage>
        <taxon>Bacteria</taxon>
        <taxon>Bacillati</taxon>
        <taxon>Bacillota</taxon>
        <taxon>Clostridia</taxon>
        <taxon>Eubacteriales</taxon>
        <taxon>Clostridiales Family XVII. Incertae Sedis</taxon>
        <taxon>Candidatus Hydrogenisulfobacillus</taxon>
    </lineage>
</organism>
<evidence type="ECO:0000259" key="6">
    <source>
        <dbReference type="Pfam" id="PF00724"/>
    </source>
</evidence>
<dbReference type="EMBL" id="LR778114">
    <property type="protein sequence ID" value="CAB1130251.1"/>
    <property type="molecule type" value="Genomic_DNA"/>
</dbReference>
<dbReference type="CDD" id="cd02932">
    <property type="entry name" value="OYE_YqiM_FMN"/>
    <property type="match status" value="1"/>
</dbReference>
<feature type="domain" description="NADH:flavin oxidoreductase/NADH oxidase N-terminal" evidence="6">
    <location>
        <begin position="5"/>
        <end position="325"/>
    </location>
</feature>
<accession>A0A6F8ZK48</accession>
<dbReference type="GO" id="GO:0050661">
    <property type="term" value="F:NADP binding"/>
    <property type="evidence" value="ECO:0007669"/>
    <property type="project" value="InterPro"/>
</dbReference>
<comment type="cofactor">
    <cofactor evidence="1">
        <name>FMN</name>
        <dbReference type="ChEBI" id="CHEBI:58210"/>
    </cofactor>
</comment>
<dbReference type="PANTHER" id="PTHR43303:SF4">
    <property type="entry name" value="NADPH DEHYDROGENASE C23G7.10C-RELATED"/>
    <property type="match status" value="1"/>
</dbReference>
<dbReference type="Pfam" id="PF00724">
    <property type="entry name" value="Oxidored_FMN"/>
    <property type="match status" value="1"/>
</dbReference>
<evidence type="ECO:0000256" key="3">
    <source>
        <dbReference type="ARBA" id="ARBA00022643"/>
    </source>
</evidence>
<dbReference type="PANTHER" id="PTHR43303">
    <property type="entry name" value="NADPH DEHYDROGENASE C23G7.10C-RELATED"/>
    <property type="match status" value="1"/>
</dbReference>
<dbReference type="InterPro" id="IPR044152">
    <property type="entry name" value="YqjM-like"/>
</dbReference>
<proteinExistence type="predicted"/>
<evidence type="ECO:0000256" key="2">
    <source>
        <dbReference type="ARBA" id="ARBA00022630"/>
    </source>
</evidence>
<evidence type="ECO:0000256" key="4">
    <source>
        <dbReference type="ARBA" id="ARBA00022857"/>
    </source>
</evidence>
<protein>
    <submittedName>
        <fullName evidence="7">NADPH dehydrogenase</fullName>
        <ecNumber evidence="7">1.6.99.1</ecNumber>
    </submittedName>
</protein>
<dbReference type="SUPFAM" id="SSF51395">
    <property type="entry name" value="FMN-linked oxidoreductases"/>
    <property type="match status" value="1"/>
</dbReference>
<dbReference type="GO" id="GO:0010181">
    <property type="term" value="F:FMN binding"/>
    <property type="evidence" value="ECO:0007669"/>
    <property type="project" value="InterPro"/>
</dbReference>
<dbReference type="Gene3D" id="3.20.20.70">
    <property type="entry name" value="Aldolase class I"/>
    <property type="match status" value="1"/>
</dbReference>
<dbReference type="AlphaFoldDB" id="A0A6F8ZK48"/>
<keyword evidence="4" id="KW-0521">NADP</keyword>
<dbReference type="InterPro" id="IPR001155">
    <property type="entry name" value="OxRdtase_FMN_N"/>
</dbReference>
<keyword evidence="5 7" id="KW-0560">Oxidoreductase</keyword>
<dbReference type="Proteomes" id="UP000503399">
    <property type="component" value="Chromosome"/>
</dbReference>
<sequence length="346" mass="37187">MPPALFSPFNLRGLTLKNRIMMSPMCQYSVDAEDGRPNTWHFVHYVSRAVGGAGLIMVEMTAVDPDGRITVNDLGLWEDAQIPAYARLVEAVHAQGARIGIQIAHAGRKAYSPSLRPVAPSPIAFPAPGYRVPEALSVDAIHRLVEAFAAAARRAVAAGMDLIELHGAHGYLLHEFLSPLSNRRTDAYGDPTRFPAEVVTAVKAELPATMPLFMRISAVDYDPGGYGLDGLLERLGPLVAAGVDLFDVSSGGNGPTGPEAPYPGYQLPYARAVKHRWHLPVAAVGLLDDPALAEHVIAAGDADLVAIGRGFLRDPYWPNTAARALEGGVVQVPHQYHRAFPHAFLH</sequence>
<evidence type="ECO:0000313" key="8">
    <source>
        <dbReference type="Proteomes" id="UP000503399"/>
    </source>
</evidence>
<dbReference type="KEGG" id="hfv:R50_2762"/>
<evidence type="ECO:0000256" key="1">
    <source>
        <dbReference type="ARBA" id="ARBA00001917"/>
    </source>
</evidence>
<keyword evidence="8" id="KW-1185">Reference proteome</keyword>
<keyword evidence="3" id="KW-0288">FMN</keyword>
<dbReference type="InterPro" id="IPR013785">
    <property type="entry name" value="Aldolase_TIM"/>
</dbReference>
<gene>
    <name evidence="7" type="primary">namA</name>
    <name evidence="7" type="ORF">R50_2762</name>
</gene>
<name>A0A6F8ZK48_9FIRM</name>
<dbReference type="EC" id="1.6.99.1" evidence="7"/>
<evidence type="ECO:0000313" key="7">
    <source>
        <dbReference type="EMBL" id="CAB1130251.1"/>
    </source>
</evidence>
<dbReference type="GO" id="GO:0003959">
    <property type="term" value="F:NADPH dehydrogenase activity"/>
    <property type="evidence" value="ECO:0007669"/>
    <property type="project" value="UniProtKB-EC"/>
</dbReference>
<reference evidence="7 8" key="1">
    <citation type="submission" date="2020-02" db="EMBL/GenBank/DDBJ databases">
        <authorList>
            <person name="Hogendoorn C."/>
        </authorList>
    </citation>
    <scope>NUCLEOTIDE SEQUENCE [LARGE SCALE GENOMIC DNA]</scope>
    <source>
        <strain evidence="7">R501</strain>
    </source>
</reference>